<proteinExistence type="predicted"/>
<reference evidence="1 2" key="2">
    <citation type="submission" date="2019-09" db="EMBL/GenBank/DDBJ databases">
        <authorList>
            <person name="Jin C."/>
        </authorList>
    </citation>
    <scope>NUCLEOTIDE SEQUENCE [LARGE SCALE GENOMIC DNA]</scope>
    <source>
        <strain evidence="1 2">AN110305</strain>
    </source>
</reference>
<protein>
    <submittedName>
        <fullName evidence="1">Uncharacterized protein</fullName>
    </submittedName>
</protein>
<gene>
    <name evidence="1" type="ORF">F0L68_39270</name>
</gene>
<dbReference type="AlphaFoldDB" id="A0A5B2WE19"/>
<organism evidence="1 2">
    <name type="scientific">Solihabitans fulvus</name>
    <dbReference type="NCBI Taxonomy" id="1892852"/>
    <lineage>
        <taxon>Bacteria</taxon>
        <taxon>Bacillati</taxon>
        <taxon>Actinomycetota</taxon>
        <taxon>Actinomycetes</taxon>
        <taxon>Pseudonocardiales</taxon>
        <taxon>Pseudonocardiaceae</taxon>
        <taxon>Solihabitans</taxon>
    </lineage>
</organism>
<evidence type="ECO:0000313" key="2">
    <source>
        <dbReference type="Proteomes" id="UP000323454"/>
    </source>
</evidence>
<evidence type="ECO:0000313" key="1">
    <source>
        <dbReference type="EMBL" id="KAA2249535.1"/>
    </source>
</evidence>
<accession>A0A5B2WE19</accession>
<sequence length="145" mass="16545">MSWSLGTFGDLLWLNVDESRQFVAKLVSREIEEAVEYGRELSLISHDGLLRDAFWFPLLKPALDLASSDAERLEGLLDFVVFAYTEGVRGDSYAREVLQEEILDRIAETSYITTVKRVSPELFQIIEVSSGSRYRSLWAQYGISE</sequence>
<comment type="caution">
    <text evidence="1">The sequence shown here is derived from an EMBL/GenBank/DDBJ whole genome shotgun (WGS) entry which is preliminary data.</text>
</comment>
<dbReference type="EMBL" id="VUOB01000094">
    <property type="protein sequence ID" value="KAA2249535.1"/>
    <property type="molecule type" value="Genomic_DNA"/>
</dbReference>
<dbReference type="Proteomes" id="UP000323454">
    <property type="component" value="Unassembled WGS sequence"/>
</dbReference>
<dbReference type="RefSeq" id="WP_149855008.1">
    <property type="nucleotide sequence ID" value="NZ_VUOB01000094.1"/>
</dbReference>
<name>A0A5B2WE19_9PSEU</name>
<reference evidence="1 2" key="1">
    <citation type="submission" date="2019-09" db="EMBL/GenBank/DDBJ databases">
        <title>Goodfellowia gen. nov., a new genus of the Pseudonocardineae related to Actinoalloteichus, containing Goodfellowia coeruleoviolacea gen. nov., comb. nov. gen. nov., comb. nov.</title>
        <authorList>
            <person name="Labeda D."/>
        </authorList>
    </citation>
    <scope>NUCLEOTIDE SEQUENCE [LARGE SCALE GENOMIC DNA]</scope>
    <source>
        <strain evidence="1 2">AN110305</strain>
    </source>
</reference>
<dbReference type="OrthoDB" id="3698980at2"/>
<keyword evidence="2" id="KW-1185">Reference proteome</keyword>